<evidence type="ECO:0000259" key="1">
    <source>
        <dbReference type="Pfam" id="PF00248"/>
    </source>
</evidence>
<dbReference type="InterPro" id="IPR036812">
    <property type="entry name" value="NAD(P)_OxRdtase_dom_sf"/>
</dbReference>
<keyword evidence="3" id="KW-1185">Reference proteome</keyword>
<sequence length="312" mass="34112">MTLIPRTDFDVFPLNLGTNPFGWTADRDESFAILDAFVEAGGNFVDSADIYSMWAEGNSGGESEEIIGQWLASRGADKLIVATKSGGHPSSEGRSREATYRAVDDSLRRLGLETIDIFYYHYDDENIPLAEQAATAESLIRDGRIRHLALSNYRPERMREFFEITQGSAAFPVAVQPQYNLLHRTDYEDSYRPLAEEFQAASFPYFALASGVLTGKYRSKADLEGRARQGFAEDLVTDDALRVVDALVEVAESADSAPTTVALAWLLTKGVTAPIASVSTPDQLPELMAAPELRLDDAAVARLDEASAPFAG</sequence>
<protein>
    <recommendedName>
        <fullName evidence="1">NADP-dependent oxidoreductase domain-containing protein</fullName>
    </recommendedName>
</protein>
<dbReference type="PANTHER" id="PTHR43364">
    <property type="entry name" value="NADH-SPECIFIC METHYLGLYOXAL REDUCTASE-RELATED"/>
    <property type="match status" value="1"/>
</dbReference>
<dbReference type="PANTHER" id="PTHR43364:SF6">
    <property type="entry name" value="OXIDOREDUCTASE-RELATED"/>
    <property type="match status" value="1"/>
</dbReference>
<proteinExistence type="predicted"/>
<dbReference type="EMBL" id="CP003697">
    <property type="protein sequence ID" value="AGF72289.1"/>
    <property type="molecule type" value="Genomic_DNA"/>
</dbReference>
<gene>
    <name evidence="2" type="ORF">A605_06415</name>
</gene>
<organism evidence="2 3">
    <name type="scientific">Corynebacterium halotolerans YIM 70093 = DSM 44683</name>
    <dbReference type="NCBI Taxonomy" id="1121362"/>
    <lineage>
        <taxon>Bacteria</taxon>
        <taxon>Bacillati</taxon>
        <taxon>Actinomycetota</taxon>
        <taxon>Actinomycetes</taxon>
        <taxon>Mycobacteriales</taxon>
        <taxon>Corynebacteriaceae</taxon>
        <taxon>Corynebacterium</taxon>
    </lineage>
</organism>
<reference evidence="2 3" key="1">
    <citation type="journal article" date="2012" name="Stand. Genomic Sci.">
        <title>Genome sequence of the halotolerant bacterium Corynebacterium halotolerans type strain YIM 70093(T) (= DSM 44683(T)).</title>
        <authorList>
            <person name="Ruckert C."/>
            <person name="Albersmeier A."/>
            <person name="Al-Dilaimi A."/>
            <person name="Niehaus K."/>
            <person name="Szczepanowski R."/>
            <person name="Kalinowski J."/>
        </authorList>
    </citation>
    <scope>NUCLEOTIDE SEQUENCE [LARGE SCALE GENOMIC DNA]</scope>
    <source>
        <strain evidence="2">YIM 70093</strain>
    </source>
</reference>
<dbReference type="STRING" id="1121362.A605_06415"/>
<dbReference type="OrthoDB" id="9768793at2"/>
<dbReference type="AlphaFoldDB" id="M1MX07"/>
<dbReference type="InterPro" id="IPR023210">
    <property type="entry name" value="NADP_OxRdtase_dom"/>
</dbReference>
<dbReference type="InterPro" id="IPR050523">
    <property type="entry name" value="AKR_Detox_Biosynth"/>
</dbReference>
<dbReference type="GO" id="GO:0005829">
    <property type="term" value="C:cytosol"/>
    <property type="evidence" value="ECO:0007669"/>
    <property type="project" value="TreeGrafter"/>
</dbReference>
<dbReference type="Gene3D" id="3.20.20.100">
    <property type="entry name" value="NADP-dependent oxidoreductase domain"/>
    <property type="match status" value="1"/>
</dbReference>
<dbReference type="eggNOG" id="COG0667">
    <property type="taxonomic scope" value="Bacteria"/>
</dbReference>
<evidence type="ECO:0000313" key="2">
    <source>
        <dbReference type="EMBL" id="AGF72289.1"/>
    </source>
</evidence>
<feature type="domain" description="NADP-dependent oxidoreductase" evidence="1">
    <location>
        <begin position="14"/>
        <end position="307"/>
    </location>
</feature>
<evidence type="ECO:0000313" key="3">
    <source>
        <dbReference type="Proteomes" id="UP000011723"/>
    </source>
</evidence>
<dbReference type="PATRIC" id="fig|1121362.3.peg.1293"/>
<accession>M1MX07</accession>
<name>M1MX07_9CORY</name>
<dbReference type="SUPFAM" id="SSF51430">
    <property type="entry name" value="NAD(P)-linked oxidoreductase"/>
    <property type="match status" value="1"/>
</dbReference>
<dbReference type="HOGENOM" id="CLU_023205_2_0_11"/>
<dbReference type="RefSeq" id="WP_015400708.1">
    <property type="nucleotide sequence ID" value="NC_020302.1"/>
</dbReference>
<dbReference type="Proteomes" id="UP000011723">
    <property type="component" value="Chromosome"/>
</dbReference>
<dbReference type="KEGG" id="chn:A605_06415"/>
<dbReference type="Pfam" id="PF00248">
    <property type="entry name" value="Aldo_ket_red"/>
    <property type="match status" value="1"/>
</dbReference>